<feature type="coiled-coil region" evidence="1">
    <location>
        <begin position="199"/>
        <end position="226"/>
    </location>
</feature>
<gene>
    <name evidence="2" type="ORF">OC842_004813</name>
</gene>
<dbReference type="Proteomes" id="UP001176521">
    <property type="component" value="Unassembled WGS sequence"/>
</dbReference>
<keyword evidence="1" id="KW-0175">Coiled coil</keyword>
<proteinExistence type="predicted"/>
<reference evidence="2" key="1">
    <citation type="journal article" date="2023" name="PhytoFront">
        <title>Draft Genome Resources of Seven Strains of Tilletia horrida, Causal Agent of Kernel Smut of Rice.</title>
        <authorList>
            <person name="Khanal S."/>
            <person name="Antony Babu S."/>
            <person name="Zhou X.G."/>
        </authorList>
    </citation>
    <scope>NUCLEOTIDE SEQUENCE</scope>
    <source>
        <strain evidence="2">TX3</strain>
    </source>
</reference>
<name>A0AAN6GB00_9BASI</name>
<organism evidence="2 3">
    <name type="scientific">Tilletia horrida</name>
    <dbReference type="NCBI Taxonomy" id="155126"/>
    <lineage>
        <taxon>Eukaryota</taxon>
        <taxon>Fungi</taxon>
        <taxon>Dikarya</taxon>
        <taxon>Basidiomycota</taxon>
        <taxon>Ustilaginomycotina</taxon>
        <taxon>Exobasidiomycetes</taxon>
        <taxon>Tilletiales</taxon>
        <taxon>Tilletiaceae</taxon>
        <taxon>Tilletia</taxon>
    </lineage>
</organism>
<comment type="caution">
    <text evidence="2">The sequence shown here is derived from an EMBL/GenBank/DDBJ whole genome shotgun (WGS) entry which is preliminary data.</text>
</comment>
<keyword evidence="3" id="KW-1185">Reference proteome</keyword>
<evidence type="ECO:0000256" key="1">
    <source>
        <dbReference type="SAM" id="Coils"/>
    </source>
</evidence>
<sequence>MALSAHLNAQAAKFCWPAPEDLSALDLHALLFSTPSSPGSDAVALFAIRIVPPSPQAVEPRGAGPLGPAGELNIVTELLLRLQEAGIESPDITAAEETIKELRRAQEKAMADLATERKKVQRLHVALDIEKEDVEELHSKYDNLMTVKLMLEDQINDIEISQLNKAYASTQKDSMGEQDTIAQLKFELAQADRNTSTEERRLLEQLNKAQDTHKTLEEQRSLLRRECGTISGEVESLRQQAEGLGQWSGMSYWPIYPFGLGVHGAVWVAEDLKSSQRVALKRARLKATDPWQQR</sequence>
<protein>
    <submittedName>
        <fullName evidence="2">Uncharacterized protein</fullName>
    </submittedName>
</protein>
<accession>A0AAN6GB00</accession>
<dbReference type="EMBL" id="JAPDMQ010000304">
    <property type="protein sequence ID" value="KAK0527618.1"/>
    <property type="molecule type" value="Genomic_DNA"/>
</dbReference>
<evidence type="ECO:0000313" key="3">
    <source>
        <dbReference type="Proteomes" id="UP001176521"/>
    </source>
</evidence>
<evidence type="ECO:0000313" key="2">
    <source>
        <dbReference type="EMBL" id="KAK0527618.1"/>
    </source>
</evidence>
<feature type="coiled-coil region" evidence="1">
    <location>
        <begin position="92"/>
        <end position="119"/>
    </location>
</feature>
<dbReference type="AlphaFoldDB" id="A0AAN6GB00"/>